<dbReference type="Gene3D" id="2.40.15.10">
    <property type="entry name" value="TCL1/MTCP1"/>
    <property type="match status" value="1"/>
</dbReference>
<dbReference type="OrthoDB" id="9402543at2759"/>
<dbReference type="PANTHER" id="PTHR14060:SF4">
    <property type="entry name" value="T-CELL LEUKEMIA_LYMPHOMA PROTEIN 1A"/>
    <property type="match status" value="1"/>
</dbReference>
<proteinExistence type="inferred from homology"/>
<sequence>MAELPLEEHLNSHPMSLRRGHSVYEDENERTWLPLLFDIGGVLQVCLCQKDIPSGDILLTTNPLTSSTLPWMWTLHPEGHYLDPMFRFWRIVHHVKKNGMEELILELIDDLSDM</sequence>
<dbReference type="InterPro" id="IPR004832">
    <property type="entry name" value="TCL1_MTCP1"/>
</dbReference>
<dbReference type="InterPro" id="IPR036672">
    <property type="entry name" value="TCL1_MTCP1_sf"/>
</dbReference>
<dbReference type="Proteomes" id="UP000052978">
    <property type="component" value="Unassembled WGS sequence"/>
</dbReference>
<dbReference type="EMBL" id="KE162725">
    <property type="protein sequence ID" value="EPQ09424.1"/>
    <property type="molecule type" value="Genomic_DNA"/>
</dbReference>
<dbReference type="AlphaFoldDB" id="S7MY29"/>
<keyword evidence="3" id="KW-1185">Reference proteome</keyword>
<protein>
    <submittedName>
        <fullName evidence="2">Protein p13 MTCP-1</fullName>
    </submittedName>
</protein>
<evidence type="ECO:0000313" key="3">
    <source>
        <dbReference type="Proteomes" id="UP000052978"/>
    </source>
</evidence>
<dbReference type="KEGG" id="myb:102263719"/>
<comment type="similarity">
    <text evidence="1">Belongs to the TCL1 family.</text>
</comment>
<dbReference type="Pfam" id="PF01840">
    <property type="entry name" value="TCL1_MTCP1"/>
    <property type="match status" value="1"/>
</dbReference>
<accession>S7MY29</accession>
<organism evidence="2 3">
    <name type="scientific">Myotis brandtii</name>
    <name type="common">Brandt's bat</name>
    <dbReference type="NCBI Taxonomy" id="109478"/>
    <lineage>
        <taxon>Eukaryota</taxon>
        <taxon>Metazoa</taxon>
        <taxon>Chordata</taxon>
        <taxon>Craniata</taxon>
        <taxon>Vertebrata</taxon>
        <taxon>Euteleostomi</taxon>
        <taxon>Mammalia</taxon>
        <taxon>Eutheria</taxon>
        <taxon>Laurasiatheria</taxon>
        <taxon>Chiroptera</taxon>
        <taxon>Yangochiroptera</taxon>
        <taxon>Vespertilionidae</taxon>
        <taxon>Myotis</taxon>
    </lineage>
</organism>
<name>S7MY29_MYOBR</name>
<dbReference type="GO" id="GO:0043539">
    <property type="term" value="F:protein serine/threonine kinase activator activity"/>
    <property type="evidence" value="ECO:0007669"/>
    <property type="project" value="InterPro"/>
</dbReference>
<gene>
    <name evidence="2" type="ORF">D623_10000858</name>
</gene>
<dbReference type="SUPFAM" id="SSF50904">
    <property type="entry name" value="Oncogene products"/>
    <property type="match status" value="1"/>
</dbReference>
<evidence type="ECO:0000256" key="1">
    <source>
        <dbReference type="ARBA" id="ARBA00006399"/>
    </source>
</evidence>
<dbReference type="PANTHER" id="PTHR14060">
    <property type="entry name" value="PROTEIN P13 MTCP-1"/>
    <property type="match status" value="1"/>
</dbReference>
<reference evidence="2 3" key="1">
    <citation type="journal article" date="2013" name="Nat. Commun.">
        <title>Genome analysis reveals insights into physiology and longevity of the Brandt's bat Myotis brandtii.</title>
        <authorList>
            <person name="Seim I."/>
            <person name="Fang X."/>
            <person name="Xiong Z."/>
            <person name="Lobanov A.V."/>
            <person name="Huang Z."/>
            <person name="Ma S."/>
            <person name="Feng Y."/>
            <person name="Turanov A.A."/>
            <person name="Zhu Y."/>
            <person name="Lenz T.L."/>
            <person name="Gerashchenko M.V."/>
            <person name="Fan D."/>
            <person name="Hee Yim S."/>
            <person name="Yao X."/>
            <person name="Jordan D."/>
            <person name="Xiong Y."/>
            <person name="Ma Y."/>
            <person name="Lyapunov A.N."/>
            <person name="Chen G."/>
            <person name="Kulakova O.I."/>
            <person name="Sun Y."/>
            <person name="Lee S.G."/>
            <person name="Bronson R.T."/>
            <person name="Moskalev A.A."/>
            <person name="Sunyaev S.R."/>
            <person name="Zhang G."/>
            <person name="Krogh A."/>
            <person name="Wang J."/>
            <person name="Gladyshev V.N."/>
        </authorList>
    </citation>
    <scope>NUCLEOTIDE SEQUENCE [LARGE SCALE GENOMIC DNA]</scope>
</reference>
<evidence type="ECO:0000313" key="2">
    <source>
        <dbReference type="EMBL" id="EPQ09424.1"/>
    </source>
</evidence>